<reference evidence="1 2" key="1">
    <citation type="journal article" date="2016" name="Nat. Commun.">
        <title>Ectomycorrhizal ecology is imprinted in the genome of the dominant symbiotic fungus Cenococcum geophilum.</title>
        <authorList>
            <consortium name="DOE Joint Genome Institute"/>
            <person name="Peter M."/>
            <person name="Kohler A."/>
            <person name="Ohm R.A."/>
            <person name="Kuo A."/>
            <person name="Krutzmann J."/>
            <person name="Morin E."/>
            <person name="Arend M."/>
            <person name="Barry K.W."/>
            <person name="Binder M."/>
            <person name="Choi C."/>
            <person name="Clum A."/>
            <person name="Copeland A."/>
            <person name="Grisel N."/>
            <person name="Haridas S."/>
            <person name="Kipfer T."/>
            <person name="LaButti K."/>
            <person name="Lindquist E."/>
            <person name="Lipzen A."/>
            <person name="Maire R."/>
            <person name="Meier B."/>
            <person name="Mihaltcheva S."/>
            <person name="Molinier V."/>
            <person name="Murat C."/>
            <person name="Poggeler S."/>
            <person name="Quandt C.A."/>
            <person name="Sperisen C."/>
            <person name="Tritt A."/>
            <person name="Tisserant E."/>
            <person name="Crous P.W."/>
            <person name="Henrissat B."/>
            <person name="Nehls U."/>
            <person name="Egli S."/>
            <person name="Spatafora J.W."/>
            <person name="Grigoriev I.V."/>
            <person name="Martin F.M."/>
        </authorList>
    </citation>
    <scope>NUCLEOTIDE SEQUENCE [LARGE SCALE GENOMIC DNA]</scope>
    <source>
        <strain evidence="1 2">1.58</strain>
    </source>
</reference>
<dbReference type="Proteomes" id="UP000250078">
    <property type="component" value="Unassembled WGS sequence"/>
</dbReference>
<protein>
    <submittedName>
        <fullName evidence="1">Uncharacterized protein</fullName>
    </submittedName>
</protein>
<accession>A0ACC8EPG4</accession>
<proteinExistence type="predicted"/>
<keyword evidence="2" id="KW-1185">Reference proteome</keyword>
<evidence type="ECO:0000313" key="1">
    <source>
        <dbReference type="EMBL" id="OCK88207.1"/>
    </source>
</evidence>
<name>A0ACC8EPG4_9PEZI</name>
<evidence type="ECO:0000313" key="2">
    <source>
        <dbReference type="Proteomes" id="UP000250078"/>
    </source>
</evidence>
<sequence length="507" mass="54474">MFHQGDLQSGIALAIQQAKLVACFVRDDGPESLTWENEWLQTDQLSSLLVQTVVLLRIQARSLEAGFLSAFCPISKVPALVVIRNGQLREHLVSGISQEEFTSRLHLVLGGDATKNTTQTLASTSPETLDPVPAGIPEDTEGPSAPHSDSNTPIPSATEPSATPPTRVQALLADRARRLEADKQLKEEAEKSARSAKAKGKQKAVEEELEAASGSSTKSRQLSAAAQARKKKQEDREELKRIQARIEADKRERKAREDAQRAAAAEDAERRCLEQAALVEVEAQATKAKNVAVGSKNVHLNIRLFDGSTIRAYFPRTSTLQDDVRLWVDEELASRTELPSNSPPPYTFKHILAPLPSRTLSVSDEAASLEYIDLAPGATLVLVPVQGFTEAYSNAGGGILGTLYGGVIGVVSGAVGLVSSSVGLLGGALKSVTGYGAQPDQEGSADPGEGRSVGSEPGSSAGSSIRVRTLADQRVKEQRDLERDPNSRQFYNGNQLNFEPNEDENEK</sequence>
<organism evidence="1 2">
    <name type="scientific">Cenococcum geophilum 1.58</name>
    <dbReference type="NCBI Taxonomy" id="794803"/>
    <lineage>
        <taxon>Eukaryota</taxon>
        <taxon>Fungi</taxon>
        <taxon>Dikarya</taxon>
        <taxon>Ascomycota</taxon>
        <taxon>Pezizomycotina</taxon>
        <taxon>Dothideomycetes</taxon>
        <taxon>Pleosporomycetidae</taxon>
        <taxon>Gloniales</taxon>
        <taxon>Gloniaceae</taxon>
        <taxon>Cenococcum</taxon>
    </lineage>
</organism>
<gene>
    <name evidence="1" type="ORF">K441DRAFT_590013</name>
</gene>
<dbReference type="EMBL" id="KV748246">
    <property type="protein sequence ID" value="OCK88207.1"/>
    <property type="molecule type" value="Genomic_DNA"/>
</dbReference>